<accession>A0A8B8CXF3</accession>
<dbReference type="GeneID" id="111121957"/>
<dbReference type="OrthoDB" id="2789670at2759"/>
<evidence type="ECO:0000256" key="11">
    <source>
        <dbReference type="RuleBase" id="RU000461"/>
    </source>
</evidence>
<evidence type="ECO:0000256" key="2">
    <source>
        <dbReference type="ARBA" id="ARBA00004406"/>
    </source>
</evidence>
<dbReference type="InterPro" id="IPR002401">
    <property type="entry name" value="Cyt_P450_E_grp-I"/>
</dbReference>
<comment type="cofactor">
    <cofactor evidence="10">
        <name>heme</name>
        <dbReference type="ChEBI" id="CHEBI:30413"/>
    </cofactor>
</comment>
<dbReference type="PRINTS" id="PR00463">
    <property type="entry name" value="EP450I"/>
</dbReference>
<keyword evidence="8 10" id="KW-0408">Iron</keyword>
<dbReference type="InterPro" id="IPR036396">
    <property type="entry name" value="Cyt_P450_sf"/>
</dbReference>
<evidence type="ECO:0000313" key="14">
    <source>
        <dbReference type="RefSeq" id="XP_022319166.1"/>
    </source>
</evidence>
<evidence type="ECO:0000256" key="9">
    <source>
        <dbReference type="ARBA" id="ARBA00043906"/>
    </source>
</evidence>
<keyword evidence="6" id="KW-0256">Endoplasmic reticulum</keyword>
<comment type="subcellular location">
    <subcellularLocation>
        <location evidence="2">Endoplasmic reticulum membrane</location>
        <topology evidence="2">Peripheral membrane protein</topology>
    </subcellularLocation>
    <subcellularLocation>
        <location evidence="1">Microsome membrane</location>
        <topology evidence="1">Peripheral membrane protein</topology>
    </subcellularLocation>
</comment>
<dbReference type="InterPro" id="IPR050705">
    <property type="entry name" value="Cytochrome_P450_3A"/>
</dbReference>
<evidence type="ECO:0000256" key="6">
    <source>
        <dbReference type="ARBA" id="ARBA00022848"/>
    </source>
</evidence>
<dbReference type="GO" id="GO:0005506">
    <property type="term" value="F:iron ion binding"/>
    <property type="evidence" value="ECO:0007669"/>
    <property type="project" value="InterPro"/>
</dbReference>
<evidence type="ECO:0000256" key="10">
    <source>
        <dbReference type="PIRSR" id="PIRSR602401-1"/>
    </source>
</evidence>
<dbReference type="GO" id="GO:0020037">
    <property type="term" value="F:heme binding"/>
    <property type="evidence" value="ECO:0007669"/>
    <property type="project" value="InterPro"/>
</dbReference>
<evidence type="ECO:0000256" key="1">
    <source>
        <dbReference type="ARBA" id="ARBA00004174"/>
    </source>
</evidence>
<dbReference type="PANTHER" id="PTHR24302:SF15">
    <property type="entry name" value="FATTY-ACID PEROXYGENASE"/>
    <property type="match status" value="1"/>
</dbReference>
<dbReference type="Proteomes" id="UP000694844">
    <property type="component" value="Chromosome 2"/>
</dbReference>
<dbReference type="CDD" id="cd11055">
    <property type="entry name" value="CYP3A-like"/>
    <property type="match status" value="1"/>
</dbReference>
<dbReference type="SUPFAM" id="SSF48264">
    <property type="entry name" value="Cytochrome P450"/>
    <property type="match status" value="1"/>
</dbReference>
<dbReference type="Pfam" id="PF00067">
    <property type="entry name" value="p450"/>
    <property type="match status" value="1"/>
</dbReference>
<evidence type="ECO:0000256" key="7">
    <source>
        <dbReference type="ARBA" id="ARBA00023002"/>
    </source>
</evidence>
<dbReference type="RefSeq" id="XP_022319166.1">
    <property type="nucleotide sequence ID" value="XM_022463458.1"/>
</dbReference>
<reference evidence="14" key="1">
    <citation type="submission" date="2025-08" db="UniProtKB">
        <authorList>
            <consortium name="RefSeq"/>
        </authorList>
    </citation>
    <scope>IDENTIFICATION</scope>
    <source>
        <tissue evidence="14">Whole sample</tissue>
    </source>
</reference>
<dbReference type="InterPro" id="IPR001128">
    <property type="entry name" value="Cyt_P450"/>
</dbReference>
<dbReference type="FunFam" id="1.10.630.10:FF:000042">
    <property type="entry name" value="Cytochrome P450"/>
    <property type="match status" value="1"/>
</dbReference>
<dbReference type="PROSITE" id="PS00086">
    <property type="entry name" value="CYTOCHROME_P450"/>
    <property type="match status" value="1"/>
</dbReference>
<evidence type="ECO:0000256" key="5">
    <source>
        <dbReference type="ARBA" id="ARBA00022723"/>
    </source>
</evidence>
<keyword evidence="12" id="KW-0472">Membrane</keyword>
<proteinExistence type="inferred from homology"/>
<dbReference type="PRINTS" id="PR00385">
    <property type="entry name" value="P450"/>
</dbReference>
<organism evidence="13 14">
    <name type="scientific">Crassostrea virginica</name>
    <name type="common">Eastern oyster</name>
    <dbReference type="NCBI Taxonomy" id="6565"/>
    <lineage>
        <taxon>Eukaryota</taxon>
        <taxon>Metazoa</taxon>
        <taxon>Spiralia</taxon>
        <taxon>Lophotrochozoa</taxon>
        <taxon>Mollusca</taxon>
        <taxon>Bivalvia</taxon>
        <taxon>Autobranchia</taxon>
        <taxon>Pteriomorphia</taxon>
        <taxon>Ostreida</taxon>
        <taxon>Ostreoidea</taxon>
        <taxon>Ostreidae</taxon>
        <taxon>Crassostrea</taxon>
    </lineage>
</organism>
<feature type="transmembrane region" description="Helical" evidence="12">
    <location>
        <begin position="6"/>
        <end position="28"/>
    </location>
</feature>
<keyword evidence="7 11" id="KW-0560">Oxidoreductase</keyword>
<keyword evidence="4 10" id="KW-0349">Heme</keyword>
<evidence type="ECO:0000313" key="13">
    <source>
        <dbReference type="Proteomes" id="UP000694844"/>
    </source>
</evidence>
<feature type="binding site" description="axial binding residue" evidence="10">
    <location>
        <position position="460"/>
    </location>
    <ligand>
        <name>heme</name>
        <dbReference type="ChEBI" id="CHEBI:30413"/>
    </ligand>
    <ligandPart>
        <name>Fe</name>
        <dbReference type="ChEBI" id="CHEBI:18248"/>
    </ligandPart>
</feature>
<dbReference type="GO" id="GO:0016705">
    <property type="term" value="F:oxidoreductase activity, acting on paired donors, with incorporation or reduction of molecular oxygen"/>
    <property type="evidence" value="ECO:0007669"/>
    <property type="project" value="InterPro"/>
</dbReference>
<evidence type="ECO:0000256" key="4">
    <source>
        <dbReference type="ARBA" id="ARBA00022617"/>
    </source>
</evidence>
<comment type="function">
    <text evidence="9">Cytochromes P450 are a group of heme-thiolate monooxygenases. They oxidize a variety of structurally unrelated compounds, including steroids, fatty acids, and xenobiotics.</text>
</comment>
<keyword evidence="11" id="KW-0503">Monooxygenase</keyword>
<sequence length="514" mass="59653">MDSLAFLGYPSVWIFLIAFLLVAIYLHVKWKFGFWHRLGVPCTDYFPYVGSLKEMKNMGIYGFDQKQIQMHGPVAGVFMGSRPALLVADPELIKKISVKDFSKAPNRYQQFSGTKSEFRHALTNVEDDHWRFMRNTLLPTFSSGKMRKMDPLLKRKYELLLETLKAKADEGKAIEFKETFGNYTMDVIASLGFGMDIDCQTNPENTFVKYAKELITFNFRIILIILLFFPRLDNILDYFNASPLNNRRIFGFFSSAVQQAIAMRDHQDKASRQDMLQLMLNAHNDTDKNEIEEEHKFENDPQKWKKRGLTIEEVTGNSILFLIAGFDTTASTMTFLSYSLATNPDCQERLLEEIDSVIGKDLPTYDNIQKLEYLDWVLNETLRLYPPGTRTNRKSNTEMDIGGYRIPKDMEINFAIYAMHRDPKHWPDPEKFDPERFSPENKAQRHPYAFLPFGHGPRNCIGQRLATMEIKCAIVYILQHYRFVTCSQTEIPLQLHTSGLLKPKNGVYLKLEER</sequence>
<dbReference type="AlphaFoldDB" id="A0A8B8CXF3"/>
<keyword evidence="5 10" id="KW-0479">Metal-binding</keyword>
<dbReference type="GO" id="GO:0008395">
    <property type="term" value="F:steroid hydroxylase activity"/>
    <property type="evidence" value="ECO:0007669"/>
    <property type="project" value="TreeGrafter"/>
</dbReference>
<protein>
    <submittedName>
        <fullName evidence="14">Cytochrome P450 3A29-like</fullName>
    </submittedName>
</protein>
<keyword evidence="6" id="KW-0492">Microsome</keyword>
<dbReference type="KEGG" id="cvn:111121957"/>
<evidence type="ECO:0000256" key="12">
    <source>
        <dbReference type="SAM" id="Phobius"/>
    </source>
</evidence>
<comment type="similarity">
    <text evidence="3 11">Belongs to the cytochrome P450 family.</text>
</comment>
<dbReference type="PANTHER" id="PTHR24302">
    <property type="entry name" value="CYTOCHROME P450 FAMILY 3"/>
    <property type="match status" value="1"/>
</dbReference>
<name>A0A8B8CXF3_CRAVI</name>
<evidence type="ECO:0000256" key="3">
    <source>
        <dbReference type="ARBA" id="ARBA00010617"/>
    </source>
</evidence>
<keyword evidence="12" id="KW-0812">Transmembrane</keyword>
<dbReference type="GO" id="GO:0005789">
    <property type="term" value="C:endoplasmic reticulum membrane"/>
    <property type="evidence" value="ECO:0007669"/>
    <property type="project" value="UniProtKB-SubCell"/>
</dbReference>
<dbReference type="InterPro" id="IPR017972">
    <property type="entry name" value="Cyt_P450_CS"/>
</dbReference>
<keyword evidence="12" id="KW-1133">Transmembrane helix</keyword>
<dbReference type="Gene3D" id="1.10.630.10">
    <property type="entry name" value="Cytochrome P450"/>
    <property type="match status" value="1"/>
</dbReference>
<gene>
    <name evidence="14" type="primary">LOC111121957</name>
</gene>
<evidence type="ECO:0000256" key="8">
    <source>
        <dbReference type="ARBA" id="ARBA00023004"/>
    </source>
</evidence>
<keyword evidence="13" id="KW-1185">Reference proteome</keyword>